<protein>
    <submittedName>
        <fullName evidence="2">Uncharacterized protein</fullName>
    </submittedName>
</protein>
<keyword evidence="1" id="KW-0812">Transmembrane</keyword>
<accession>A0ABQ5YBH0</accession>
<dbReference type="RefSeq" id="WP_284195430.1">
    <property type="nucleotide sequence ID" value="NZ_BSOG01000001.1"/>
</dbReference>
<dbReference type="EMBL" id="BSOG01000001">
    <property type="protein sequence ID" value="GLR12302.1"/>
    <property type="molecule type" value="Genomic_DNA"/>
</dbReference>
<keyword evidence="3" id="KW-1185">Reference proteome</keyword>
<dbReference type="Proteomes" id="UP001156706">
    <property type="component" value="Unassembled WGS sequence"/>
</dbReference>
<organism evidence="2 3">
    <name type="scientific">Chitinimonas prasina</name>
    <dbReference type="NCBI Taxonomy" id="1434937"/>
    <lineage>
        <taxon>Bacteria</taxon>
        <taxon>Pseudomonadati</taxon>
        <taxon>Pseudomonadota</taxon>
        <taxon>Betaproteobacteria</taxon>
        <taxon>Neisseriales</taxon>
        <taxon>Chitinibacteraceae</taxon>
        <taxon>Chitinimonas</taxon>
    </lineage>
</organism>
<proteinExistence type="predicted"/>
<evidence type="ECO:0000256" key="1">
    <source>
        <dbReference type="SAM" id="Phobius"/>
    </source>
</evidence>
<name>A0ABQ5YBH0_9NEIS</name>
<comment type="caution">
    <text evidence="2">The sequence shown here is derived from an EMBL/GenBank/DDBJ whole genome shotgun (WGS) entry which is preliminary data.</text>
</comment>
<keyword evidence="1" id="KW-1133">Transmembrane helix</keyword>
<reference evidence="3" key="1">
    <citation type="journal article" date="2019" name="Int. J. Syst. Evol. Microbiol.">
        <title>The Global Catalogue of Microorganisms (GCM) 10K type strain sequencing project: providing services to taxonomists for standard genome sequencing and annotation.</title>
        <authorList>
            <consortium name="The Broad Institute Genomics Platform"/>
            <consortium name="The Broad Institute Genome Sequencing Center for Infectious Disease"/>
            <person name="Wu L."/>
            <person name="Ma J."/>
        </authorList>
    </citation>
    <scope>NUCLEOTIDE SEQUENCE [LARGE SCALE GENOMIC DNA]</scope>
    <source>
        <strain evidence="3">NBRC 110044</strain>
    </source>
</reference>
<feature type="transmembrane region" description="Helical" evidence="1">
    <location>
        <begin position="12"/>
        <end position="33"/>
    </location>
</feature>
<gene>
    <name evidence="2" type="ORF">GCM10007907_10920</name>
</gene>
<evidence type="ECO:0000313" key="2">
    <source>
        <dbReference type="EMBL" id="GLR12302.1"/>
    </source>
</evidence>
<sequence length="366" mass="40414">MLRTLIRSLFKAVAWLLGTILLLLLVIILINGFDTELTPETQAWLVTPPNRVSDAENGYYYLLALDVVTDEPLKVAQQIVSAARQQASTGPASLPALKRHSINDLPRWQGLKPAEQLAQVYRDEARYRALITREQAALQRYYRLIAAPGYHNVAPEESLLFSSSQRLQQLATAEQLLRLRDGDTASLAVLAQNLRFWTTVLESSTVLIDAMVANAQLRSQLQLLEQLALQQPELKPALAAATASQLQRLAKLDMGQVLQTNLQGELRFFAHGIAEAKMQAGQASWASKAADWFIQPNATLNDLRDIYADVANPDPATAGYCDPALRWAYNPAGKMVICVGASTMNHYGDKLNTTQQAARKLAAQLE</sequence>
<keyword evidence="1" id="KW-0472">Membrane</keyword>
<evidence type="ECO:0000313" key="3">
    <source>
        <dbReference type="Proteomes" id="UP001156706"/>
    </source>
</evidence>